<reference evidence="2 3" key="1">
    <citation type="submission" date="2019-05" db="EMBL/GenBank/DDBJ databases">
        <title>Another draft genome of Portunus trituberculatus and its Hox gene families provides insights of decapod evolution.</title>
        <authorList>
            <person name="Jeong J.-H."/>
            <person name="Song I."/>
            <person name="Kim S."/>
            <person name="Choi T."/>
            <person name="Kim D."/>
            <person name="Ryu S."/>
            <person name="Kim W."/>
        </authorList>
    </citation>
    <scope>NUCLEOTIDE SEQUENCE [LARGE SCALE GENOMIC DNA]</scope>
    <source>
        <tissue evidence="2">Muscle</tissue>
    </source>
</reference>
<gene>
    <name evidence="2" type="ORF">E2C01_061649</name>
</gene>
<protein>
    <submittedName>
        <fullName evidence="2">Uncharacterized protein</fullName>
    </submittedName>
</protein>
<sequence>MRWWRRRVRVFVHASSVPAQRQSGRVEHRTPPAGRRSGRLGSRSLVHSSRAASSAALPPPRLQTPDAR</sequence>
<name>A0A5B7H8Q8_PORTR</name>
<dbReference type="EMBL" id="VSRR010026294">
    <property type="protein sequence ID" value="MPC67472.1"/>
    <property type="molecule type" value="Genomic_DNA"/>
</dbReference>
<keyword evidence="3" id="KW-1185">Reference proteome</keyword>
<evidence type="ECO:0000313" key="3">
    <source>
        <dbReference type="Proteomes" id="UP000324222"/>
    </source>
</evidence>
<organism evidence="2 3">
    <name type="scientific">Portunus trituberculatus</name>
    <name type="common">Swimming crab</name>
    <name type="synonym">Neptunus trituberculatus</name>
    <dbReference type="NCBI Taxonomy" id="210409"/>
    <lineage>
        <taxon>Eukaryota</taxon>
        <taxon>Metazoa</taxon>
        <taxon>Ecdysozoa</taxon>
        <taxon>Arthropoda</taxon>
        <taxon>Crustacea</taxon>
        <taxon>Multicrustacea</taxon>
        <taxon>Malacostraca</taxon>
        <taxon>Eumalacostraca</taxon>
        <taxon>Eucarida</taxon>
        <taxon>Decapoda</taxon>
        <taxon>Pleocyemata</taxon>
        <taxon>Brachyura</taxon>
        <taxon>Eubrachyura</taxon>
        <taxon>Portunoidea</taxon>
        <taxon>Portunidae</taxon>
        <taxon>Portuninae</taxon>
        <taxon>Portunus</taxon>
    </lineage>
</organism>
<dbReference type="Proteomes" id="UP000324222">
    <property type="component" value="Unassembled WGS sequence"/>
</dbReference>
<accession>A0A5B7H8Q8</accession>
<feature type="region of interest" description="Disordered" evidence="1">
    <location>
        <begin position="17"/>
        <end position="68"/>
    </location>
</feature>
<dbReference type="AlphaFoldDB" id="A0A5B7H8Q8"/>
<proteinExistence type="predicted"/>
<comment type="caution">
    <text evidence="2">The sequence shown here is derived from an EMBL/GenBank/DDBJ whole genome shotgun (WGS) entry which is preliminary data.</text>
</comment>
<feature type="compositionally biased region" description="Low complexity" evidence="1">
    <location>
        <begin position="39"/>
        <end position="56"/>
    </location>
</feature>
<evidence type="ECO:0000313" key="2">
    <source>
        <dbReference type="EMBL" id="MPC67472.1"/>
    </source>
</evidence>
<evidence type="ECO:0000256" key="1">
    <source>
        <dbReference type="SAM" id="MobiDB-lite"/>
    </source>
</evidence>